<proteinExistence type="inferred from homology"/>
<keyword evidence="2" id="KW-0479">Metal-binding</keyword>
<keyword evidence="2" id="KW-0349">Heme</keyword>
<dbReference type="InterPro" id="IPR006638">
    <property type="entry name" value="Elp3/MiaA/NifB-like_rSAM"/>
</dbReference>
<comment type="function">
    <text evidence="2">Probably acts as a heme chaperone, transferring heme to an unknown acceptor. Binds one molecule of heme per monomer, possibly covalently. Binds 1 [4Fe-4S] cluster. The cluster is coordinated with 3 cysteines and an exchangeable S-adenosyl-L-methionine.</text>
</comment>
<keyword evidence="2" id="KW-0963">Cytoplasm</keyword>
<gene>
    <name evidence="4" type="primary">hemW</name>
    <name evidence="4" type="ORF">NSP04_07370</name>
</gene>
<reference evidence="4" key="1">
    <citation type="submission" date="2022-07" db="EMBL/GenBank/DDBJ databases">
        <authorList>
            <person name="Xamxidin M."/>
        </authorList>
    </citation>
    <scope>NUCLEOTIDE SEQUENCE</scope>
    <source>
        <strain evidence="4">YS8-69</strain>
    </source>
</reference>
<dbReference type="InterPro" id="IPR034505">
    <property type="entry name" value="Coproporphyrinogen-III_oxidase"/>
</dbReference>
<dbReference type="CDD" id="cd01335">
    <property type="entry name" value="Radical_SAM"/>
    <property type="match status" value="1"/>
</dbReference>
<evidence type="ECO:0000256" key="1">
    <source>
        <dbReference type="ARBA" id="ARBA00006100"/>
    </source>
</evidence>
<dbReference type="PANTHER" id="PTHR13932:SF5">
    <property type="entry name" value="RADICAL S-ADENOSYL METHIONINE DOMAIN-CONTAINING PROTEIN 1, MITOCHONDRIAL"/>
    <property type="match status" value="1"/>
</dbReference>
<dbReference type="SFLD" id="SFLDF00288">
    <property type="entry name" value="HemN-like__clustered_with_nucl"/>
    <property type="match status" value="1"/>
</dbReference>
<dbReference type="InterPro" id="IPR007197">
    <property type="entry name" value="rSAM"/>
</dbReference>
<name>A0ABT1XK41_9BURK</name>
<dbReference type="NCBIfam" id="TIGR00539">
    <property type="entry name" value="hemN_rel"/>
    <property type="match status" value="1"/>
</dbReference>
<comment type="subcellular location">
    <subcellularLocation>
        <location evidence="2">Cytoplasm</location>
    </subcellularLocation>
</comment>
<dbReference type="PANTHER" id="PTHR13932">
    <property type="entry name" value="COPROPORPHYRINIGEN III OXIDASE"/>
    <property type="match status" value="1"/>
</dbReference>
<dbReference type="SUPFAM" id="SSF102114">
    <property type="entry name" value="Radical SAM enzymes"/>
    <property type="match status" value="1"/>
</dbReference>
<keyword evidence="2" id="KW-0411">Iron-sulfur</keyword>
<keyword evidence="2" id="KW-0004">4Fe-4S</keyword>
<dbReference type="EMBL" id="JANKHG010000017">
    <property type="protein sequence ID" value="MCR2746464.1"/>
    <property type="molecule type" value="Genomic_DNA"/>
</dbReference>
<keyword evidence="2" id="KW-0143">Chaperone</keyword>
<dbReference type="InterPro" id="IPR058240">
    <property type="entry name" value="rSAM_sf"/>
</dbReference>
<evidence type="ECO:0000313" key="5">
    <source>
        <dbReference type="Proteomes" id="UP001165267"/>
    </source>
</evidence>
<dbReference type="Pfam" id="PF04055">
    <property type="entry name" value="Radical_SAM"/>
    <property type="match status" value="1"/>
</dbReference>
<evidence type="ECO:0000256" key="2">
    <source>
        <dbReference type="RuleBase" id="RU364116"/>
    </source>
</evidence>
<comment type="similarity">
    <text evidence="1">Belongs to the anaerobic coproporphyrinogen-III oxidase family. HemW subfamily.</text>
</comment>
<dbReference type="InterPro" id="IPR004559">
    <property type="entry name" value="HemW-like"/>
</dbReference>
<sequence length="440" mass="48745">MEQNGSDKPAFMSNSGATSTSNLAGRVFMPSELRFAAMPPLALYIHLPWCVRKCPYCDFNSHLAPQSQLREVAIQLEPKAVQSEHGFADSLPIELQRRYLNALVADLDQQLPKIWGRKLYSIFIGGGTPSLFAPELIDELLAAVRARFGMPQTGEITMEANPGTFEQARFEGFRKAGVNRLSIGVQSFSDSHLKALGRVHNSEQAIAAVRSAVALFDEVNIDLMYALPHQNVEQALADVAQAVALNSTHLSLYQLTMEPNTLFAAKPPPLPDDDTLVDIEEAVHKAAKQSGFEHYEISAFSKPGHRSQHNLNYWGFGDYLGVGAGAHAKISYSNRIERENRHRNPMAYMEEMEGAAQPLEVRTLAVKELPFEFMLNALRLVDGAPESWFVERCGRPLSDLQKPLNAALSKGLIEAQPGLFKPTELGFRFLNDVQQLFLVG</sequence>
<dbReference type="SFLD" id="SFLDF00562">
    <property type="entry name" value="HemN-like__clustered_with_heat"/>
    <property type="match status" value="1"/>
</dbReference>
<evidence type="ECO:0000313" key="4">
    <source>
        <dbReference type="EMBL" id="MCR2746464.1"/>
    </source>
</evidence>
<accession>A0ABT1XK41</accession>
<evidence type="ECO:0000259" key="3">
    <source>
        <dbReference type="PROSITE" id="PS51918"/>
    </source>
</evidence>
<keyword evidence="2" id="KW-0949">S-adenosyl-L-methionine</keyword>
<keyword evidence="2" id="KW-0408">Iron</keyword>
<dbReference type="Proteomes" id="UP001165267">
    <property type="component" value="Unassembled WGS sequence"/>
</dbReference>
<organism evidence="4 5">
    <name type="scientific">Limnobacter parvus</name>
    <dbReference type="NCBI Taxonomy" id="2939690"/>
    <lineage>
        <taxon>Bacteria</taxon>
        <taxon>Pseudomonadati</taxon>
        <taxon>Pseudomonadota</taxon>
        <taxon>Betaproteobacteria</taxon>
        <taxon>Burkholderiales</taxon>
        <taxon>Burkholderiaceae</taxon>
        <taxon>Limnobacter</taxon>
    </lineage>
</organism>
<dbReference type="Gene3D" id="3.30.750.200">
    <property type="match status" value="1"/>
</dbReference>
<dbReference type="InterPro" id="IPR010723">
    <property type="entry name" value="HemN_C"/>
</dbReference>
<protein>
    <recommendedName>
        <fullName evidence="2">Heme chaperone HemW</fullName>
    </recommendedName>
</protein>
<comment type="caution">
    <text evidence="4">The sequence shown here is derived from an EMBL/GenBank/DDBJ whole genome shotgun (WGS) entry which is preliminary data.</text>
</comment>
<dbReference type="SMART" id="SM00729">
    <property type="entry name" value="Elp3"/>
    <property type="match status" value="1"/>
</dbReference>
<dbReference type="SFLD" id="SFLDS00029">
    <property type="entry name" value="Radical_SAM"/>
    <property type="match status" value="1"/>
</dbReference>
<dbReference type="Pfam" id="PF06969">
    <property type="entry name" value="HemN_C"/>
    <property type="match status" value="1"/>
</dbReference>
<feature type="domain" description="Radical SAM core" evidence="3">
    <location>
        <begin position="35"/>
        <end position="293"/>
    </location>
</feature>
<dbReference type="PROSITE" id="PS51918">
    <property type="entry name" value="RADICAL_SAM"/>
    <property type="match status" value="1"/>
</dbReference>
<keyword evidence="5" id="KW-1185">Reference proteome</keyword>
<dbReference type="SFLD" id="SFLDG01065">
    <property type="entry name" value="anaerobic_coproporphyrinogen-I"/>
    <property type="match status" value="1"/>
</dbReference>